<feature type="transmembrane region" description="Helical" evidence="1">
    <location>
        <begin position="186"/>
        <end position="204"/>
    </location>
</feature>
<gene>
    <name evidence="2" type="ORF">AVDCRST_MAG66-3503</name>
</gene>
<organism evidence="2">
    <name type="scientific">uncultured Pseudonocardia sp</name>
    <dbReference type="NCBI Taxonomy" id="211455"/>
    <lineage>
        <taxon>Bacteria</taxon>
        <taxon>Bacillati</taxon>
        <taxon>Actinomycetota</taxon>
        <taxon>Actinomycetes</taxon>
        <taxon>Pseudonocardiales</taxon>
        <taxon>Pseudonocardiaceae</taxon>
        <taxon>Pseudonocardia</taxon>
        <taxon>environmental samples</taxon>
    </lineage>
</organism>
<keyword evidence="1" id="KW-0472">Membrane</keyword>
<feature type="transmembrane region" description="Helical" evidence="1">
    <location>
        <begin position="31"/>
        <end position="51"/>
    </location>
</feature>
<evidence type="ECO:0000313" key="2">
    <source>
        <dbReference type="EMBL" id="CAA9434770.1"/>
    </source>
</evidence>
<reference evidence="2" key="1">
    <citation type="submission" date="2020-02" db="EMBL/GenBank/DDBJ databases">
        <authorList>
            <person name="Meier V. D."/>
        </authorList>
    </citation>
    <scope>NUCLEOTIDE SEQUENCE</scope>
    <source>
        <strain evidence="2">AVDCRST_MAG66</strain>
    </source>
</reference>
<feature type="transmembrane region" description="Helical" evidence="1">
    <location>
        <begin position="71"/>
        <end position="89"/>
    </location>
</feature>
<evidence type="ECO:0000256" key="1">
    <source>
        <dbReference type="SAM" id="Phobius"/>
    </source>
</evidence>
<proteinExistence type="predicted"/>
<dbReference type="EMBL" id="CADCUS010000502">
    <property type="protein sequence ID" value="CAA9434770.1"/>
    <property type="molecule type" value="Genomic_DNA"/>
</dbReference>
<sequence length="259" mass="26179">MSAVTVAGTTGPGLRGLVTAHLIALRTRGGLVLLALMALVPLAVMIGGLVRGQQTFGLSGADLARPLTDNIGNQLFALLLGTVLAGSAYRHGTIVPTLLAAPRRPRVVASALLAAGGVTAALTVVCALLGAAIALPWLAGQGVPLGEVVADPRLWSRALGQIAAVTAIAVLGAALAVLLRGVLGAVLVFVGVGVLESFVIGMLSPEWTRLRFFSALATVADPTEVDPTMPVWVAVVLLTGFLTAVITAALVATVRRDAA</sequence>
<keyword evidence="1" id="KW-1133">Transmembrane helix</keyword>
<feature type="transmembrane region" description="Helical" evidence="1">
    <location>
        <begin position="110"/>
        <end position="138"/>
    </location>
</feature>
<dbReference type="AlphaFoldDB" id="A0A6J4QAE8"/>
<accession>A0A6J4QAE8</accession>
<keyword evidence="1" id="KW-0812">Transmembrane</keyword>
<feature type="transmembrane region" description="Helical" evidence="1">
    <location>
        <begin position="158"/>
        <end position="179"/>
    </location>
</feature>
<protein>
    <recommendedName>
        <fullName evidence="3">Efflux ABC transporter, permease protein</fullName>
    </recommendedName>
</protein>
<feature type="transmembrane region" description="Helical" evidence="1">
    <location>
        <begin position="231"/>
        <end position="254"/>
    </location>
</feature>
<evidence type="ECO:0008006" key="3">
    <source>
        <dbReference type="Google" id="ProtNLM"/>
    </source>
</evidence>
<name>A0A6J4QAE8_9PSEU</name>